<keyword evidence="1" id="KW-0472">Membrane</keyword>
<keyword evidence="3" id="KW-1185">Reference proteome</keyword>
<feature type="transmembrane region" description="Helical" evidence="1">
    <location>
        <begin position="12"/>
        <end position="35"/>
    </location>
</feature>
<comment type="caution">
    <text evidence="2">The sequence shown here is derived from an EMBL/GenBank/DDBJ whole genome shotgun (WGS) entry which is preliminary data.</text>
</comment>
<evidence type="ECO:0000256" key="1">
    <source>
        <dbReference type="SAM" id="Phobius"/>
    </source>
</evidence>
<accession>A0AAN8L651</accession>
<keyword evidence="1" id="KW-0812">Transmembrane</keyword>
<dbReference type="Proteomes" id="UP001356427">
    <property type="component" value="Unassembled WGS sequence"/>
</dbReference>
<evidence type="ECO:0000313" key="2">
    <source>
        <dbReference type="EMBL" id="KAK6302264.1"/>
    </source>
</evidence>
<dbReference type="AlphaFoldDB" id="A0AAN8L651"/>
<dbReference type="EMBL" id="JAGTTL010000025">
    <property type="protein sequence ID" value="KAK6302264.1"/>
    <property type="molecule type" value="Genomic_DNA"/>
</dbReference>
<protein>
    <submittedName>
        <fullName evidence="2">Uncharacterized protein</fullName>
    </submittedName>
</protein>
<proteinExistence type="predicted"/>
<sequence length="108" mass="12472">MFAVRYYRQHCQSLIMTSASWGLSFIAAVSILIAYPRLLVPGIQTLSSTIWWRKFNKTFTNSCLLGRMPSRQTSERPIAGCRSLCIPTRTKMKMLKPNSDSWWASMKY</sequence>
<keyword evidence="1" id="KW-1133">Transmembrane helix</keyword>
<name>A0AAN8L651_9TELE</name>
<organism evidence="2 3">
    <name type="scientific">Coregonus suidteri</name>
    <dbReference type="NCBI Taxonomy" id="861788"/>
    <lineage>
        <taxon>Eukaryota</taxon>
        <taxon>Metazoa</taxon>
        <taxon>Chordata</taxon>
        <taxon>Craniata</taxon>
        <taxon>Vertebrata</taxon>
        <taxon>Euteleostomi</taxon>
        <taxon>Actinopterygii</taxon>
        <taxon>Neopterygii</taxon>
        <taxon>Teleostei</taxon>
        <taxon>Protacanthopterygii</taxon>
        <taxon>Salmoniformes</taxon>
        <taxon>Salmonidae</taxon>
        <taxon>Coregoninae</taxon>
        <taxon>Coregonus</taxon>
    </lineage>
</organism>
<reference evidence="2 3" key="1">
    <citation type="submission" date="2021-04" db="EMBL/GenBank/DDBJ databases">
        <authorList>
            <person name="De Guttry C."/>
            <person name="Zahm M."/>
            <person name="Klopp C."/>
            <person name="Cabau C."/>
            <person name="Louis A."/>
            <person name="Berthelot C."/>
            <person name="Parey E."/>
            <person name="Roest Crollius H."/>
            <person name="Montfort J."/>
            <person name="Robinson-Rechavi M."/>
            <person name="Bucao C."/>
            <person name="Bouchez O."/>
            <person name="Gislard M."/>
            <person name="Lluch J."/>
            <person name="Milhes M."/>
            <person name="Lampietro C."/>
            <person name="Lopez Roques C."/>
            <person name="Donnadieu C."/>
            <person name="Braasch I."/>
            <person name="Desvignes T."/>
            <person name="Postlethwait J."/>
            <person name="Bobe J."/>
            <person name="Wedekind C."/>
            <person name="Guiguen Y."/>
        </authorList>
    </citation>
    <scope>NUCLEOTIDE SEQUENCE [LARGE SCALE GENOMIC DNA]</scope>
    <source>
        <strain evidence="2">Cs_M1</strain>
        <tissue evidence="2">Blood</tissue>
    </source>
</reference>
<evidence type="ECO:0000313" key="3">
    <source>
        <dbReference type="Proteomes" id="UP001356427"/>
    </source>
</evidence>
<gene>
    <name evidence="2" type="ORF">J4Q44_G00266190</name>
</gene>